<accession>A0A813HBJ6</accession>
<evidence type="ECO:0000313" key="3">
    <source>
        <dbReference type="Proteomes" id="UP000654075"/>
    </source>
</evidence>
<protein>
    <submittedName>
        <fullName evidence="2">Uncharacterized protein</fullName>
    </submittedName>
</protein>
<name>A0A813HBJ6_POLGL</name>
<feature type="transmembrane region" description="Helical" evidence="1">
    <location>
        <begin position="117"/>
        <end position="139"/>
    </location>
</feature>
<keyword evidence="1" id="KW-0812">Transmembrane</keyword>
<keyword evidence="3" id="KW-1185">Reference proteome</keyword>
<sequence length="149" mass="15889">MNNRHWLSAISKSTGFARRKLLRRSKASNHSTFNTGAMARSSRVFLPVVLVSVAVLALLQMGSAFLPAPGVVTEAPQLRFLQAAAVSTGAAVLSSGLPALAAMEVEPDSAEAYNQKVLNAAAWCLTLAVFLVGLIISQARKLVENKWLN</sequence>
<comment type="caution">
    <text evidence="2">The sequence shown here is derived from an EMBL/GenBank/DDBJ whole genome shotgun (WGS) entry which is preliminary data.</text>
</comment>
<evidence type="ECO:0000313" key="2">
    <source>
        <dbReference type="EMBL" id="CAE8635278.1"/>
    </source>
</evidence>
<gene>
    <name evidence="2" type="ORF">PGLA1383_LOCUS50874</name>
</gene>
<dbReference type="EMBL" id="CAJNNV010031267">
    <property type="protein sequence ID" value="CAE8635278.1"/>
    <property type="molecule type" value="Genomic_DNA"/>
</dbReference>
<keyword evidence="1" id="KW-1133">Transmembrane helix</keyword>
<reference evidence="2" key="1">
    <citation type="submission" date="2021-02" db="EMBL/GenBank/DDBJ databases">
        <authorList>
            <person name="Dougan E. K."/>
            <person name="Rhodes N."/>
            <person name="Thang M."/>
            <person name="Chan C."/>
        </authorList>
    </citation>
    <scope>NUCLEOTIDE SEQUENCE</scope>
</reference>
<keyword evidence="1" id="KW-0472">Membrane</keyword>
<feature type="transmembrane region" description="Helical" evidence="1">
    <location>
        <begin position="80"/>
        <end position="105"/>
    </location>
</feature>
<organism evidence="2 3">
    <name type="scientific">Polarella glacialis</name>
    <name type="common">Dinoflagellate</name>
    <dbReference type="NCBI Taxonomy" id="89957"/>
    <lineage>
        <taxon>Eukaryota</taxon>
        <taxon>Sar</taxon>
        <taxon>Alveolata</taxon>
        <taxon>Dinophyceae</taxon>
        <taxon>Suessiales</taxon>
        <taxon>Suessiaceae</taxon>
        <taxon>Polarella</taxon>
    </lineage>
</organism>
<dbReference type="Proteomes" id="UP000654075">
    <property type="component" value="Unassembled WGS sequence"/>
</dbReference>
<dbReference type="AlphaFoldDB" id="A0A813HBJ6"/>
<proteinExistence type="predicted"/>
<evidence type="ECO:0000256" key="1">
    <source>
        <dbReference type="SAM" id="Phobius"/>
    </source>
</evidence>